<comment type="caution">
    <text evidence="12">The sequence shown here is derived from an EMBL/GenBank/DDBJ whole genome shotgun (WGS) entry which is preliminary data.</text>
</comment>
<keyword evidence="13" id="KW-1185">Reference proteome</keyword>
<evidence type="ECO:0000256" key="10">
    <source>
        <dbReference type="SAM" id="Phobius"/>
    </source>
</evidence>
<reference evidence="12" key="1">
    <citation type="journal article" date="2014" name="Int. J. Syst. Evol. Microbiol.">
        <title>Complete genome sequence of Corynebacterium casei LMG S-19264T (=DSM 44701T), isolated from a smear-ripened cheese.</title>
        <authorList>
            <consortium name="US DOE Joint Genome Institute (JGI-PGF)"/>
            <person name="Walter F."/>
            <person name="Albersmeier A."/>
            <person name="Kalinowski J."/>
            <person name="Ruckert C."/>
        </authorList>
    </citation>
    <scope>NUCLEOTIDE SEQUENCE</scope>
    <source>
        <strain evidence="12">CGMCC 4.7308</strain>
    </source>
</reference>
<feature type="transmembrane region" description="Helical" evidence="10">
    <location>
        <begin position="111"/>
        <end position="133"/>
    </location>
</feature>
<dbReference type="PROSITE" id="PS50850">
    <property type="entry name" value="MFS"/>
    <property type="match status" value="1"/>
</dbReference>
<feature type="transmembrane region" description="Helical" evidence="10">
    <location>
        <begin position="173"/>
        <end position="190"/>
    </location>
</feature>
<evidence type="ECO:0000256" key="1">
    <source>
        <dbReference type="ARBA" id="ARBA00004651"/>
    </source>
</evidence>
<proteinExistence type="inferred from homology"/>
<feature type="domain" description="Major facilitator superfamily (MFS) profile" evidence="11">
    <location>
        <begin position="78"/>
        <end position="461"/>
    </location>
</feature>
<sequence length="468" mass="46149">MSPGRGAGGHPGTGAGARPLAGRDGRGGSGGGIRGTGTSGTGGTLTQVPVAGPAGDAAAAGQAVADAPRTTAAPGTGLLLALGALSAFGPLCLDMYLPALPDLAASLHSTASAAQLSLSACIVGLALGQLLVGPLSDRWGRRGPLLVGVAVFVVASAACAVTPTMWLFVVLRLLQGASGAAGIVLGRAIVADHWTGRAAAGAYALMAAVNGFSPVLAPVIGGQVLRVGDWRTVFWVLAGIGVALLLLVVLAVPESLPPGRRSTGRLSTSFAGFAVVMRDPVYLGWVASGTLVAGAMFGYISASPFLLQDGFGLSPQLFSICFAINAVGIAATSQLGRVLVRRRRPATLLTASAVQCLAGALLLAASLLVGWGLWPVLVGLFVMVSALGLGMPSASALSMDRHRTVAGSAAAVFGAAQFALAAVAAALVGIGNRAAGSALAVTALTCAVLALATVLVTRRAAGREHAAG</sequence>
<feature type="region of interest" description="Disordered" evidence="9">
    <location>
        <begin position="1"/>
        <end position="50"/>
    </location>
</feature>
<dbReference type="NCBIfam" id="TIGR00710">
    <property type="entry name" value="efflux_Bcr_CflA"/>
    <property type="match status" value="1"/>
</dbReference>
<dbReference type="InterPro" id="IPR036259">
    <property type="entry name" value="MFS_trans_sf"/>
</dbReference>
<dbReference type="InterPro" id="IPR001958">
    <property type="entry name" value="Tet-R_TetA/multi-R_MdtG-like"/>
</dbReference>
<feature type="transmembrane region" description="Helical" evidence="10">
    <location>
        <begin position="78"/>
        <end position="99"/>
    </location>
</feature>
<dbReference type="PROSITE" id="PS00216">
    <property type="entry name" value="SUGAR_TRANSPORT_1"/>
    <property type="match status" value="1"/>
</dbReference>
<feature type="transmembrane region" description="Helical" evidence="10">
    <location>
        <begin position="317"/>
        <end position="336"/>
    </location>
</feature>
<dbReference type="EMBL" id="BMNA01000004">
    <property type="protein sequence ID" value="GGM02809.1"/>
    <property type="molecule type" value="Genomic_DNA"/>
</dbReference>
<dbReference type="PANTHER" id="PTHR23502">
    <property type="entry name" value="MAJOR FACILITATOR SUPERFAMILY"/>
    <property type="match status" value="1"/>
</dbReference>
<dbReference type="InterPro" id="IPR004812">
    <property type="entry name" value="Efflux_drug-R_Bcr/CmlA"/>
</dbReference>
<comment type="similarity">
    <text evidence="2">Belongs to the major facilitator superfamily. Bcr/CmlA family.</text>
</comment>
<dbReference type="PANTHER" id="PTHR23502:SF132">
    <property type="entry name" value="POLYAMINE TRANSPORTER 2-RELATED"/>
    <property type="match status" value="1"/>
</dbReference>
<dbReference type="GO" id="GO:1990961">
    <property type="term" value="P:xenobiotic detoxification by transmembrane export across the plasma membrane"/>
    <property type="evidence" value="ECO:0007669"/>
    <property type="project" value="InterPro"/>
</dbReference>
<evidence type="ECO:0000256" key="3">
    <source>
        <dbReference type="ARBA" id="ARBA00007520"/>
    </source>
</evidence>
<feature type="compositionally biased region" description="Gly residues" evidence="9">
    <location>
        <begin position="1"/>
        <end position="15"/>
    </location>
</feature>
<evidence type="ECO:0000256" key="5">
    <source>
        <dbReference type="ARBA" id="ARBA00022475"/>
    </source>
</evidence>
<keyword evidence="5" id="KW-1003">Cell membrane</keyword>
<evidence type="ECO:0000256" key="7">
    <source>
        <dbReference type="ARBA" id="ARBA00022989"/>
    </source>
</evidence>
<evidence type="ECO:0000256" key="2">
    <source>
        <dbReference type="ARBA" id="ARBA00006236"/>
    </source>
</evidence>
<evidence type="ECO:0000313" key="13">
    <source>
        <dbReference type="Proteomes" id="UP000655208"/>
    </source>
</evidence>
<dbReference type="SUPFAM" id="SSF103473">
    <property type="entry name" value="MFS general substrate transporter"/>
    <property type="match status" value="1"/>
</dbReference>
<feature type="transmembrane region" description="Helical" evidence="10">
    <location>
        <begin position="202"/>
        <end position="221"/>
    </location>
</feature>
<dbReference type="Proteomes" id="UP000655208">
    <property type="component" value="Unassembled WGS sequence"/>
</dbReference>
<feature type="transmembrane region" description="Helical" evidence="10">
    <location>
        <begin position="348"/>
        <end position="371"/>
    </location>
</feature>
<dbReference type="GO" id="GO:0005886">
    <property type="term" value="C:plasma membrane"/>
    <property type="evidence" value="ECO:0007669"/>
    <property type="project" value="UniProtKB-SubCell"/>
</dbReference>
<accession>A0A917SYL0</accession>
<dbReference type="RefSeq" id="WP_229674322.1">
    <property type="nucleotide sequence ID" value="NZ_BMNA01000004.1"/>
</dbReference>
<keyword evidence="6 10" id="KW-0812">Transmembrane</keyword>
<comment type="similarity">
    <text evidence="3">Belongs to the major facilitator superfamily. TCR/Tet family.</text>
</comment>
<gene>
    <name evidence="12" type="ORF">GCM10011594_23650</name>
</gene>
<evidence type="ECO:0000256" key="8">
    <source>
        <dbReference type="ARBA" id="ARBA00023136"/>
    </source>
</evidence>
<comment type="subcellular location">
    <subcellularLocation>
        <location evidence="1">Cell membrane</location>
        <topology evidence="1">Multi-pass membrane protein</topology>
    </subcellularLocation>
</comment>
<keyword evidence="8 10" id="KW-0472">Membrane</keyword>
<name>A0A917SYL0_9ACTN</name>
<protein>
    <recommendedName>
        <fullName evidence="11">Major facilitator superfamily (MFS) profile domain-containing protein</fullName>
    </recommendedName>
</protein>
<keyword evidence="4" id="KW-0813">Transport</keyword>
<dbReference type="Gene3D" id="1.20.1720.10">
    <property type="entry name" value="Multidrug resistance protein D"/>
    <property type="match status" value="1"/>
</dbReference>
<keyword evidence="7 10" id="KW-1133">Transmembrane helix</keyword>
<feature type="compositionally biased region" description="Gly residues" evidence="9">
    <location>
        <begin position="27"/>
        <end position="43"/>
    </location>
</feature>
<organism evidence="12 13">
    <name type="scientific">Nakamurella endophytica</name>
    <dbReference type="NCBI Taxonomy" id="1748367"/>
    <lineage>
        <taxon>Bacteria</taxon>
        <taxon>Bacillati</taxon>
        <taxon>Actinomycetota</taxon>
        <taxon>Actinomycetes</taxon>
        <taxon>Nakamurellales</taxon>
        <taxon>Nakamurellaceae</taxon>
        <taxon>Nakamurella</taxon>
    </lineage>
</organism>
<dbReference type="InterPro" id="IPR020846">
    <property type="entry name" value="MFS_dom"/>
</dbReference>
<dbReference type="InterPro" id="IPR011701">
    <property type="entry name" value="MFS"/>
</dbReference>
<feature type="transmembrane region" description="Helical" evidence="10">
    <location>
        <begin position="377"/>
        <end position="397"/>
    </location>
</feature>
<dbReference type="InterPro" id="IPR005829">
    <property type="entry name" value="Sugar_transporter_CS"/>
</dbReference>
<dbReference type="PRINTS" id="PR01035">
    <property type="entry name" value="TCRTETA"/>
</dbReference>
<feature type="transmembrane region" description="Helical" evidence="10">
    <location>
        <begin position="436"/>
        <end position="456"/>
    </location>
</feature>
<feature type="transmembrane region" description="Helical" evidence="10">
    <location>
        <begin position="233"/>
        <end position="252"/>
    </location>
</feature>
<evidence type="ECO:0000313" key="12">
    <source>
        <dbReference type="EMBL" id="GGM02809.1"/>
    </source>
</evidence>
<feature type="transmembrane region" description="Helical" evidence="10">
    <location>
        <begin position="145"/>
        <end position="167"/>
    </location>
</feature>
<reference evidence="12" key="2">
    <citation type="submission" date="2020-09" db="EMBL/GenBank/DDBJ databases">
        <authorList>
            <person name="Sun Q."/>
            <person name="Zhou Y."/>
        </authorList>
    </citation>
    <scope>NUCLEOTIDE SEQUENCE</scope>
    <source>
        <strain evidence="12">CGMCC 4.7308</strain>
    </source>
</reference>
<feature type="transmembrane region" description="Helical" evidence="10">
    <location>
        <begin position="409"/>
        <end position="430"/>
    </location>
</feature>
<evidence type="ECO:0000259" key="11">
    <source>
        <dbReference type="PROSITE" id="PS50850"/>
    </source>
</evidence>
<feature type="transmembrane region" description="Helical" evidence="10">
    <location>
        <begin position="282"/>
        <end position="302"/>
    </location>
</feature>
<evidence type="ECO:0000256" key="9">
    <source>
        <dbReference type="SAM" id="MobiDB-lite"/>
    </source>
</evidence>
<evidence type="ECO:0000256" key="6">
    <source>
        <dbReference type="ARBA" id="ARBA00022692"/>
    </source>
</evidence>
<dbReference type="FunFam" id="1.20.1720.10:FF:000005">
    <property type="entry name" value="Bcr/CflA family efflux transporter"/>
    <property type="match status" value="1"/>
</dbReference>
<dbReference type="GO" id="GO:0042910">
    <property type="term" value="F:xenobiotic transmembrane transporter activity"/>
    <property type="evidence" value="ECO:0007669"/>
    <property type="project" value="InterPro"/>
</dbReference>
<dbReference type="Pfam" id="PF07690">
    <property type="entry name" value="MFS_1"/>
    <property type="match status" value="1"/>
</dbReference>
<dbReference type="AlphaFoldDB" id="A0A917SYL0"/>
<evidence type="ECO:0000256" key="4">
    <source>
        <dbReference type="ARBA" id="ARBA00022448"/>
    </source>
</evidence>